<keyword evidence="2" id="KW-1185">Reference proteome</keyword>
<reference evidence="1 2" key="1">
    <citation type="journal article" date="2024" name="Ann. Entomol. Soc. Am.">
        <title>Genomic analyses of the southern and eastern yellowjacket wasps (Hymenoptera: Vespidae) reveal evolutionary signatures of social life.</title>
        <authorList>
            <person name="Catto M.A."/>
            <person name="Caine P.B."/>
            <person name="Orr S.E."/>
            <person name="Hunt B.G."/>
            <person name="Goodisman M.A.D."/>
        </authorList>
    </citation>
    <scope>NUCLEOTIDE SEQUENCE [LARGE SCALE GENOMIC DNA]</scope>
    <source>
        <strain evidence="1">232</strain>
        <tissue evidence="1">Head and thorax</tissue>
    </source>
</reference>
<protein>
    <submittedName>
        <fullName evidence="1">Uncharacterized protein</fullName>
    </submittedName>
</protein>
<evidence type="ECO:0000313" key="2">
    <source>
        <dbReference type="Proteomes" id="UP001607303"/>
    </source>
</evidence>
<name>A0ABD2BCU6_VESMC</name>
<sequence length="348" mass="39619">MTLEMESYHNRRSSDFLFPLLNLITLVDYLEHVPKWQPARNLMCLSITNCSSLMMVSESGATKERTRDQHARTLRLAHYRLIELQTCRTNYIRRYFTSYEFQCQHQKPMLAEKQKVYLAIPFLSANFVTVVGNGLVTKSVGISRMLSTVSVKFRLSVNTPFERWYPTGGKLNSSNTCRYRVVTSFEVDVGISKAYSRFATIAGTTGPETNDCHINYDSILTLLGVTGRLVSSRSECRLMPVRGAITRRSVASHDPSEPHETSRGRSNFVDRFEPSIDVLRADCEILDPKVLRMVEDQICDAPSADLIKQPPHVRAIYSSTYSNGRYFKTNTITSKRIGETLQKKSRTT</sequence>
<gene>
    <name evidence="1" type="ORF">V1477_016373</name>
</gene>
<organism evidence="1 2">
    <name type="scientific">Vespula maculifrons</name>
    <name type="common">Eastern yellow jacket</name>
    <name type="synonym">Wasp</name>
    <dbReference type="NCBI Taxonomy" id="7453"/>
    <lineage>
        <taxon>Eukaryota</taxon>
        <taxon>Metazoa</taxon>
        <taxon>Ecdysozoa</taxon>
        <taxon>Arthropoda</taxon>
        <taxon>Hexapoda</taxon>
        <taxon>Insecta</taxon>
        <taxon>Pterygota</taxon>
        <taxon>Neoptera</taxon>
        <taxon>Endopterygota</taxon>
        <taxon>Hymenoptera</taxon>
        <taxon>Apocrita</taxon>
        <taxon>Aculeata</taxon>
        <taxon>Vespoidea</taxon>
        <taxon>Vespidae</taxon>
        <taxon>Vespinae</taxon>
        <taxon>Vespula</taxon>
    </lineage>
</organism>
<comment type="caution">
    <text evidence="1">The sequence shown here is derived from an EMBL/GenBank/DDBJ whole genome shotgun (WGS) entry which is preliminary data.</text>
</comment>
<evidence type="ECO:0000313" key="1">
    <source>
        <dbReference type="EMBL" id="KAL2730562.1"/>
    </source>
</evidence>
<proteinExistence type="predicted"/>
<accession>A0ABD2BCU6</accession>
<dbReference type="Proteomes" id="UP001607303">
    <property type="component" value="Unassembled WGS sequence"/>
</dbReference>
<dbReference type="AlphaFoldDB" id="A0ABD2BCU6"/>
<dbReference type="EMBL" id="JAYRBN010000091">
    <property type="protein sequence ID" value="KAL2730562.1"/>
    <property type="molecule type" value="Genomic_DNA"/>
</dbReference>